<sequence length="343" mass="38090">MLKGISESLNVLQRNQTVAPAPTAVPSSQPATTKPAPSIPTHRLASYQKWAKVTQGQHAISANQVAEQGLLKVSQLLKKLQVPLSNASLQHGLSEQQSDTAKQLQQQLAALDISYQQQPLVDHQLNLINSQRPAAKHFFQLKSVDLIGVKTRDERITVQYGNQAASALLPAHQNSQYLAKQLTHALKDIGITVQAPARDSAMLSSEHSEWQQIQAGLLMSGQGQRLPAGEARTVKVVEILSWQDPKEWRFDKPEDIKQTQAKIAKTQQKVTQQLMELRSSKQKVQQQLKRTNYQEQLHGNLDNNMAKLKELMQPTPFSAQVTSLMAQANVSRDHVSSLLKSKP</sequence>
<evidence type="ECO:0000313" key="3">
    <source>
        <dbReference type="EMBL" id="ARD20625.1"/>
    </source>
</evidence>
<organism evidence="3 4">
    <name type="scientific">Shewanella japonica</name>
    <dbReference type="NCBI Taxonomy" id="93973"/>
    <lineage>
        <taxon>Bacteria</taxon>
        <taxon>Pseudomonadati</taxon>
        <taxon>Pseudomonadota</taxon>
        <taxon>Gammaproteobacteria</taxon>
        <taxon>Alteromonadales</taxon>
        <taxon>Shewanellaceae</taxon>
        <taxon>Shewanella</taxon>
    </lineage>
</organism>
<accession>A0ABM6JH75</accession>
<evidence type="ECO:0000256" key="1">
    <source>
        <dbReference type="SAM" id="Coils"/>
    </source>
</evidence>
<gene>
    <name evidence="3" type="ORF">SJ2017_0277</name>
</gene>
<protein>
    <recommendedName>
        <fullName evidence="5">Flagellar hook-length control protein FliK</fullName>
    </recommendedName>
</protein>
<keyword evidence="1" id="KW-0175">Coiled coil</keyword>
<proteinExistence type="predicted"/>
<keyword evidence="4" id="KW-1185">Reference proteome</keyword>
<dbReference type="RefSeq" id="WP_080914654.1">
    <property type="nucleotide sequence ID" value="NZ_CP020472.1"/>
</dbReference>
<dbReference type="Proteomes" id="UP000191820">
    <property type="component" value="Chromosome"/>
</dbReference>
<dbReference type="EMBL" id="CP020472">
    <property type="protein sequence ID" value="ARD20625.1"/>
    <property type="molecule type" value="Genomic_DNA"/>
</dbReference>
<feature type="region of interest" description="Disordered" evidence="2">
    <location>
        <begin position="18"/>
        <end position="39"/>
    </location>
</feature>
<name>A0ABM6JH75_9GAMM</name>
<evidence type="ECO:0008006" key="5">
    <source>
        <dbReference type="Google" id="ProtNLM"/>
    </source>
</evidence>
<feature type="coiled-coil region" evidence="1">
    <location>
        <begin position="256"/>
        <end position="294"/>
    </location>
</feature>
<evidence type="ECO:0000313" key="4">
    <source>
        <dbReference type="Proteomes" id="UP000191820"/>
    </source>
</evidence>
<reference evidence="3 4" key="1">
    <citation type="submission" date="2017-03" db="EMBL/GenBank/DDBJ databases">
        <title>Genome sequencing of Shewanella japonica KCTC 22435.</title>
        <authorList>
            <person name="Kim K.M."/>
        </authorList>
    </citation>
    <scope>NUCLEOTIDE SEQUENCE [LARGE SCALE GENOMIC DNA]</scope>
    <source>
        <strain evidence="3 4">KCTC 22435</strain>
    </source>
</reference>
<evidence type="ECO:0000256" key="2">
    <source>
        <dbReference type="SAM" id="MobiDB-lite"/>
    </source>
</evidence>